<keyword evidence="3" id="KW-0597">Phosphoprotein</keyword>
<dbReference type="SUPFAM" id="SSF53738">
    <property type="entry name" value="Phosphoglucomutase, first 3 domains"/>
    <property type="match status" value="3"/>
</dbReference>
<evidence type="ECO:0000256" key="2">
    <source>
        <dbReference type="ARBA" id="ARBA00010231"/>
    </source>
</evidence>
<evidence type="ECO:0000256" key="6">
    <source>
        <dbReference type="ARBA" id="ARBA00023235"/>
    </source>
</evidence>
<dbReference type="EMBL" id="ASJR01000012">
    <property type="protein sequence ID" value="ERP31541.1"/>
    <property type="molecule type" value="Genomic_DNA"/>
</dbReference>
<dbReference type="Gene3D" id="3.30.310.50">
    <property type="entry name" value="Alpha-D-phosphohexomutase, C-terminal domain"/>
    <property type="match status" value="1"/>
</dbReference>
<evidence type="ECO:0000259" key="9">
    <source>
        <dbReference type="Pfam" id="PF02879"/>
    </source>
</evidence>
<dbReference type="GO" id="GO:0008973">
    <property type="term" value="F:phosphopentomutase activity"/>
    <property type="evidence" value="ECO:0007669"/>
    <property type="project" value="TreeGrafter"/>
</dbReference>
<dbReference type="GO" id="GO:0000287">
    <property type="term" value="F:magnesium ion binding"/>
    <property type="evidence" value="ECO:0007669"/>
    <property type="project" value="InterPro"/>
</dbReference>
<evidence type="ECO:0000256" key="5">
    <source>
        <dbReference type="ARBA" id="ARBA00022842"/>
    </source>
</evidence>
<dbReference type="GO" id="GO:0005975">
    <property type="term" value="P:carbohydrate metabolic process"/>
    <property type="evidence" value="ECO:0007669"/>
    <property type="project" value="InterPro"/>
</dbReference>
<comment type="caution">
    <text evidence="11">The sequence shown here is derived from an EMBL/GenBank/DDBJ whole genome shotgun (WGS) entry which is preliminary data.</text>
</comment>
<dbReference type="Pfam" id="PF02878">
    <property type="entry name" value="PGM_PMM_I"/>
    <property type="match status" value="1"/>
</dbReference>
<dbReference type="PATRIC" id="fig|1313304.3.peg.1514"/>
<name>U7D7I5_9BACT</name>
<dbReference type="STRING" id="1313304.CALK_1586"/>
<keyword evidence="12" id="KW-1185">Reference proteome</keyword>
<feature type="domain" description="Alpha-D-phosphohexomutase alpha/beta/alpha" evidence="9">
    <location>
        <begin position="204"/>
        <end position="312"/>
    </location>
</feature>
<comment type="cofactor">
    <cofactor evidence="1">
        <name>Mg(2+)</name>
        <dbReference type="ChEBI" id="CHEBI:18420"/>
    </cofactor>
</comment>
<protein>
    <submittedName>
        <fullName evidence="11">N-acetylglucosamine-1-P-mutase</fullName>
    </submittedName>
</protein>
<dbReference type="PANTHER" id="PTHR45745">
    <property type="entry name" value="PHOSPHOMANNOMUTASE 45A"/>
    <property type="match status" value="1"/>
</dbReference>
<dbReference type="PROSITE" id="PS00710">
    <property type="entry name" value="PGM_PMM"/>
    <property type="match status" value="1"/>
</dbReference>
<dbReference type="InterPro" id="IPR016055">
    <property type="entry name" value="A-D-PHexomutase_a/b/a-I/II/III"/>
</dbReference>
<evidence type="ECO:0000259" key="10">
    <source>
        <dbReference type="Pfam" id="PF02880"/>
    </source>
</evidence>
<evidence type="ECO:0000313" key="11">
    <source>
        <dbReference type="EMBL" id="ERP31541.1"/>
    </source>
</evidence>
<evidence type="ECO:0000256" key="7">
    <source>
        <dbReference type="RuleBase" id="RU004326"/>
    </source>
</evidence>
<reference evidence="11 12" key="1">
    <citation type="journal article" date="2013" name="Environ. Microbiol.">
        <title>Genome analysis of Chitinivibrio alkaliphilus gen. nov., sp. nov., a novel extremely haloalkaliphilic anaerobic chitinolytic bacterium from the candidate phylum Termite Group 3.</title>
        <authorList>
            <person name="Sorokin D.Y."/>
            <person name="Gumerov V.M."/>
            <person name="Rakitin A.L."/>
            <person name="Beletsky A.V."/>
            <person name="Damste J.S."/>
            <person name="Muyzer G."/>
            <person name="Mardanov A.V."/>
            <person name="Ravin N.V."/>
        </authorList>
    </citation>
    <scope>NUCLEOTIDE SEQUENCE [LARGE SCALE GENOMIC DNA]</scope>
    <source>
        <strain evidence="11 12">ACht1</strain>
    </source>
</reference>
<dbReference type="InterPro" id="IPR016066">
    <property type="entry name" value="A-D-PHexomutase_CS"/>
</dbReference>
<feature type="domain" description="Alpha-D-phosphohexomutase alpha/beta/alpha" evidence="10">
    <location>
        <begin position="320"/>
        <end position="447"/>
    </location>
</feature>
<evidence type="ECO:0000256" key="3">
    <source>
        <dbReference type="ARBA" id="ARBA00022553"/>
    </source>
</evidence>
<proteinExistence type="inferred from homology"/>
<evidence type="ECO:0000256" key="1">
    <source>
        <dbReference type="ARBA" id="ARBA00001946"/>
    </source>
</evidence>
<dbReference type="InterPro" id="IPR005845">
    <property type="entry name" value="A-D-PHexomutase_a/b/a-II"/>
</dbReference>
<comment type="similarity">
    <text evidence="2 7">Belongs to the phosphohexose mutase family.</text>
</comment>
<dbReference type="eggNOG" id="COG1109">
    <property type="taxonomic scope" value="Bacteria"/>
</dbReference>
<keyword evidence="6" id="KW-0413">Isomerase</keyword>
<dbReference type="InterPro" id="IPR005846">
    <property type="entry name" value="A-D-PHexomutase_a/b/a-III"/>
</dbReference>
<dbReference type="SUPFAM" id="SSF55957">
    <property type="entry name" value="Phosphoglucomutase, C-terminal domain"/>
    <property type="match status" value="1"/>
</dbReference>
<dbReference type="Pfam" id="PF02880">
    <property type="entry name" value="PGM_PMM_III"/>
    <property type="match status" value="1"/>
</dbReference>
<dbReference type="GO" id="GO:0006166">
    <property type="term" value="P:purine ribonucleoside salvage"/>
    <property type="evidence" value="ECO:0007669"/>
    <property type="project" value="TreeGrafter"/>
</dbReference>
<dbReference type="InterPro" id="IPR036900">
    <property type="entry name" value="A-D-PHexomutase_C_sf"/>
</dbReference>
<feature type="domain" description="Alpha-D-phosphohexomutase alpha/beta/alpha" evidence="8">
    <location>
        <begin position="47"/>
        <end position="181"/>
    </location>
</feature>
<dbReference type="Pfam" id="PF02879">
    <property type="entry name" value="PGM_PMM_II"/>
    <property type="match status" value="1"/>
</dbReference>
<gene>
    <name evidence="11" type="ORF">CALK_1586</name>
</gene>
<organism evidence="11 12">
    <name type="scientific">Chitinivibrio alkaliphilus ACht1</name>
    <dbReference type="NCBI Taxonomy" id="1313304"/>
    <lineage>
        <taxon>Bacteria</taxon>
        <taxon>Pseudomonadati</taxon>
        <taxon>Fibrobacterota</taxon>
        <taxon>Chitinivibrionia</taxon>
        <taxon>Chitinivibrionales</taxon>
        <taxon>Chitinivibrionaceae</taxon>
        <taxon>Chitinivibrio</taxon>
    </lineage>
</organism>
<keyword evidence="5 7" id="KW-0460">Magnesium</keyword>
<keyword evidence="4 7" id="KW-0479">Metal-binding</keyword>
<dbReference type="AlphaFoldDB" id="U7D7I5"/>
<dbReference type="InterPro" id="IPR005844">
    <property type="entry name" value="A-D-PHexomutase_a/b/a-I"/>
</dbReference>
<dbReference type="PRINTS" id="PR00509">
    <property type="entry name" value="PGMPMM"/>
</dbReference>
<evidence type="ECO:0000256" key="4">
    <source>
        <dbReference type="ARBA" id="ARBA00022723"/>
    </source>
</evidence>
<dbReference type="PANTHER" id="PTHR45745:SF1">
    <property type="entry name" value="PHOSPHOGLUCOMUTASE 2B-RELATED"/>
    <property type="match status" value="1"/>
</dbReference>
<dbReference type="Gene3D" id="3.40.120.10">
    <property type="entry name" value="Alpha-D-Glucose-1,6-Bisphosphate, subunit A, domain 3"/>
    <property type="match status" value="3"/>
</dbReference>
<dbReference type="Proteomes" id="UP000017148">
    <property type="component" value="Unassembled WGS sequence"/>
</dbReference>
<evidence type="ECO:0000259" key="8">
    <source>
        <dbReference type="Pfam" id="PF02878"/>
    </source>
</evidence>
<dbReference type="OrthoDB" id="9806956at2"/>
<accession>U7D7I5</accession>
<evidence type="ECO:0000313" key="12">
    <source>
        <dbReference type="Proteomes" id="UP000017148"/>
    </source>
</evidence>
<sequence length="576" mass="64150">MDTARLKEEAQRYIQLEQHPQFRQEVEELLSREDYAELDERFYTSLTFGTGGLRGIIGGGYNRLNTYTIKKATQGLAQYITETTSEGSVVIAYDSRNYSDIFAKEAAKTLAGNGIQVYLFSSLRPVPELSFAVRQLKTTAGIVITASHNPAQYNGYKVYWSDGCQVTAPHDEKIVAYANNATDIITGDDAEDTITLIDAEIDEPYIEMVKGLSLRPELMAEKGKDLTVVYSPLHGAGKMPLERALSEMGVSVVFVEEQREPNGDFPTVKKPNPEEEEALQMGLALAQEKQADLLMATDPDADRLGIAVPDAEGTFHLITGNQLGVLLADYIFSSRKELGTMPEKPAFVKTIVTTELQRKVAESYGATCFDVLTGFKYIGQKIKEFETGAEGYEYLCGGEESYGYLVGTAVRDKDAVSAATMTAELALYHREQGKTLLDRLNEIWEEYGYYQEFLINKQFEGKAGTEKMERIMREMREDIPHKLAGIMVSEVRDYLTGEVHDLTTNTKEKSLTLPASNVIQYRLKDGSVITARPSGTEPKIKFYISTFESGLPLSTLKGIVEKKVRAFENNIHMIVG</sequence>
<dbReference type="CDD" id="cd05799">
    <property type="entry name" value="PGM2"/>
    <property type="match status" value="1"/>
</dbReference>
<dbReference type="RefSeq" id="WP_022637039.1">
    <property type="nucleotide sequence ID" value="NZ_ASJR01000012.1"/>
</dbReference>
<dbReference type="InterPro" id="IPR005841">
    <property type="entry name" value="Alpha-D-phosphohexomutase_SF"/>
</dbReference>